<evidence type="ECO:0000313" key="8">
    <source>
        <dbReference type="EMBL" id="MBG9378153.1"/>
    </source>
</evidence>
<dbReference type="Proteomes" id="UP000628448">
    <property type="component" value="Unassembled WGS sequence"/>
</dbReference>
<keyword evidence="9" id="KW-1185">Reference proteome</keyword>
<sequence length="285" mass="31895">MEKPVILVSGKNGQLGSELQNIAAAYPQYEFVFFDRTSMDIANETQLARIFQQYQPSYFINTAAYTAVDKAETEQEQAYSINAAATGYIATACKTAGAKLIHISTDYVFNGTGSQPYKEDDATDPVNYYGYTKQVGEQLALHNNPETVIIRTSWVYSVYGNNFVKTMLRLMKDRADINVVADQYGTPTYAKDLAEAIMQIITHPHFEPGIFHFSNSGEINWHNFATAIKDAKHFACNVHAIPATQYPTPAKRPAYSVMSKEKIQRVYGIALQPWQESLAICLSQL</sequence>
<dbReference type="PANTHER" id="PTHR10491:SF4">
    <property type="entry name" value="METHIONINE ADENOSYLTRANSFERASE 2 SUBUNIT BETA"/>
    <property type="match status" value="1"/>
</dbReference>
<dbReference type="GO" id="GO:0019305">
    <property type="term" value="P:dTDP-rhamnose biosynthetic process"/>
    <property type="evidence" value="ECO:0007669"/>
    <property type="project" value="TreeGrafter"/>
</dbReference>
<dbReference type="GO" id="GO:0008831">
    <property type="term" value="F:dTDP-4-dehydrorhamnose reductase activity"/>
    <property type="evidence" value="ECO:0007669"/>
    <property type="project" value="UniProtKB-EC"/>
</dbReference>
<proteinExistence type="inferred from homology"/>
<evidence type="ECO:0000256" key="2">
    <source>
        <dbReference type="ARBA" id="ARBA00010944"/>
    </source>
</evidence>
<reference evidence="8" key="1">
    <citation type="submission" date="2020-11" db="EMBL/GenBank/DDBJ databases">
        <title>Bacterial whole genome sequence for Panacibacter sp. DH6.</title>
        <authorList>
            <person name="Le V."/>
            <person name="Ko S."/>
            <person name="Ahn C.-Y."/>
            <person name="Oh H.-M."/>
        </authorList>
    </citation>
    <scope>NUCLEOTIDE SEQUENCE</scope>
    <source>
        <strain evidence="8">DH6</strain>
    </source>
</reference>
<comment type="pathway">
    <text evidence="1 6">Carbohydrate biosynthesis; dTDP-L-rhamnose biosynthesis.</text>
</comment>
<dbReference type="InterPro" id="IPR036291">
    <property type="entry name" value="NAD(P)-bd_dom_sf"/>
</dbReference>
<evidence type="ECO:0000256" key="6">
    <source>
        <dbReference type="RuleBase" id="RU364082"/>
    </source>
</evidence>
<comment type="catalytic activity">
    <reaction evidence="5">
        <text>dTDP-beta-L-rhamnose + NADP(+) = dTDP-4-dehydro-beta-L-rhamnose + NADPH + H(+)</text>
        <dbReference type="Rhea" id="RHEA:21796"/>
        <dbReference type="ChEBI" id="CHEBI:15378"/>
        <dbReference type="ChEBI" id="CHEBI:57510"/>
        <dbReference type="ChEBI" id="CHEBI:57783"/>
        <dbReference type="ChEBI" id="CHEBI:58349"/>
        <dbReference type="ChEBI" id="CHEBI:62830"/>
        <dbReference type="EC" id="1.1.1.133"/>
    </reaction>
</comment>
<protein>
    <recommendedName>
        <fullName evidence="4 6">dTDP-4-dehydrorhamnose reductase</fullName>
        <ecNumber evidence="3 6">1.1.1.133</ecNumber>
    </recommendedName>
</protein>
<evidence type="ECO:0000256" key="4">
    <source>
        <dbReference type="ARBA" id="ARBA00017099"/>
    </source>
</evidence>
<organism evidence="8 9">
    <name type="scientific">Panacibacter microcysteis</name>
    <dbReference type="NCBI Taxonomy" id="2793269"/>
    <lineage>
        <taxon>Bacteria</taxon>
        <taxon>Pseudomonadati</taxon>
        <taxon>Bacteroidota</taxon>
        <taxon>Chitinophagia</taxon>
        <taxon>Chitinophagales</taxon>
        <taxon>Chitinophagaceae</taxon>
        <taxon>Panacibacter</taxon>
    </lineage>
</organism>
<name>A0A931GZG0_9BACT</name>
<comment type="similarity">
    <text evidence="2 6">Belongs to the dTDP-4-dehydrorhamnose reductase family.</text>
</comment>
<comment type="function">
    <text evidence="6">Catalyzes the reduction of dTDP-6-deoxy-L-lyxo-4-hexulose to yield dTDP-L-rhamnose.</text>
</comment>
<feature type="domain" description="RmlD-like substrate binding" evidence="7">
    <location>
        <begin position="6"/>
        <end position="284"/>
    </location>
</feature>
<dbReference type="Pfam" id="PF04321">
    <property type="entry name" value="RmlD_sub_bind"/>
    <property type="match status" value="1"/>
</dbReference>
<dbReference type="PANTHER" id="PTHR10491">
    <property type="entry name" value="DTDP-4-DEHYDRORHAMNOSE REDUCTASE"/>
    <property type="match status" value="1"/>
</dbReference>
<evidence type="ECO:0000256" key="1">
    <source>
        <dbReference type="ARBA" id="ARBA00004781"/>
    </source>
</evidence>
<gene>
    <name evidence="8" type="primary">rfbD</name>
    <name evidence="8" type="ORF">I5907_18085</name>
</gene>
<evidence type="ECO:0000313" key="9">
    <source>
        <dbReference type="Proteomes" id="UP000628448"/>
    </source>
</evidence>
<dbReference type="EC" id="1.1.1.133" evidence="3 6"/>
<dbReference type="Gene3D" id="3.40.50.720">
    <property type="entry name" value="NAD(P)-binding Rossmann-like Domain"/>
    <property type="match status" value="1"/>
</dbReference>
<accession>A0A931GZG0</accession>
<dbReference type="RefSeq" id="WP_196992204.1">
    <property type="nucleotide sequence ID" value="NZ_JADWYR010000002.1"/>
</dbReference>
<dbReference type="SUPFAM" id="SSF51735">
    <property type="entry name" value="NAD(P)-binding Rossmann-fold domains"/>
    <property type="match status" value="1"/>
</dbReference>
<dbReference type="NCBIfam" id="TIGR01214">
    <property type="entry name" value="rmlD"/>
    <property type="match status" value="1"/>
</dbReference>
<dbReference type="EMBL" id="JADWYR010000002">
    <property type="protein sequence ID" value="MBG9378153.1"/>
    <property type="molecule type" value="Genomic_DNA"/>
</dbReference>
<dbReference type="CDD" id="cd05254">
    <property type="entry name" value="dTDP_HR_like_SDR_e"/>
    <property type="match status" value="1"/>
</dbReference>
<dbReference type="InterPro" id="IPR005913">
    <property type="entry name" value="dTDP_dehydrorham_reduct"/>
</dbReference>
<evidence type="ECO:0000256" key="5">
    <source>
        <dbReference type="ARBA" id="ARBA00048200"/>
    </source>
</evidence>
<dbReference type="Gene3D" id="3.90.25.10">
    <property type="entry name" value="UDP-galactose 4-epimerase, domain 1"/>
    <property type="match status" value="1"/>
</dbReference>
<keyword evidence="6 8" id="KW-0560">Oxidoreductase</keyword>
<comment type="caution">
    <text evidence="8">The sequence shown here is derived from an EMBL/GenBank/DDBJ whole genome shotgun (WGS) entry which is preliminary data.</text>
</comment>
<dbReference type="GO" id="GO:0005829">
    <property type="term" value="C:cytosol"/>
    <property type="evidence" value="ECO:0007669"/>
    <property type="project" value="TreeGrafter"/>
</dbReference>
<evidence type="ECO:0000256" key="3">
    <source>
        <dbReference type="ARBA" id="ARBA00012929"/>
    </source>
</evidence>
<dbReference type="InterPro" id="IPR029903">
    <property type="entry name" value="RmlD-like-bd"/>
</dbReference>
<dbReference type="AlphaFoldDB" id="A0A931GZG0"/>
<evidence type="ECO:0000259" key="7">
    <source>
        <dbReference type="Pfam" id="PF04321"/>
    </source>
</evidence>
<keyword evidence="6" id="KW-0521">NADP</keyword>